<reference evidence="4 7" key="1">
    <citation type="submission" date="2016-06" db="EMBL/GenBank/DDBJ databases">
        <authorList>
            <person name="Kjaerup R.B."/>
            <person name="Dalgaard T.S."/>
            <person name="Juul-Madsen H.R."/>
        </authorList>
    </citation>
    <scope>NUCLEOTIDE SEQUENCE [LARGE SCALE GENOMIC DNA]</scope>
    <source>
        <strain evidence="4 7">CECT 5115</strain>
    </source>
</reference>
<accession>A0A1C3JS52</accession>
<gene>
    <name evidence="4" type="ORF">MGA5115_02180</name>
    <name evidence="5" type="ORF">MGA5116_03062</name>
</gene>
<dbReference type="AlphaFoldDB" id="A0A1C3JS52"/>
<keyword evidence="3" id="KW-0472">Membrane</keyword>
<evidence type="ECO:0000256" key="3">
    <source>
        <dbReference type="SAM" id="Phobius"/>
    </source>
</evidence>
<keyword evidence="6" id="KW-1185">Reference proteome</keyword>
<dbReference type="EMBL" id="FLRB01000019">
    <property type="protein sequence ID" value="SBT22441.1"/>
    <property type="molecule type" value="Genomic_DNA"/>
</dbReference>
<feature type="region of interest" description="Disordered" evidence="2">
    <location>
        <begin position="1"/>
        <end position="21"/>
    </location>
</feature>
<dbReference type="EMBL" id="FLRA01000017">
    <property type="protein sequence ID" value="SBT18061.1"/>
    <property type="molecule type" value="Genomic_DNA"/>
</dbReference>
<evidence type="ECO:0000256" key="2">
    <source>
        <dbReference type="SAM" id="MobiDB-lite"/>
    </source>
</evidence>
<feature type="compositionally biased region" description="Polar residues" evidence="2">
    <location>
        <begin position="171"/>
        <end position="188"/>
    </location>
</feature>
<feature type="transmembrane region" description="Helical" evidence="3">
    <location>
        <begin position="26"/>
        <end position="50"/>
    </location>
</feature>
<proteinExistence type="predicted"/>
<evidence type="ECO:0000313" key="7">
    <source>
        <dbReference type="Proteomes" id="UP000092871"/>
    </source>
</evidence>
<evidence type="ECO:0000313" key="6">
    <source>
        <dbReference type="Proteomes" id="UP000092840"/>
    </source>
</evidence>
<keyword evidence="3" id="KW-0812">Transmembrane</keyword>
<keyword evidence="3" id="KW-1133">Transmembrane helix</keyword>
<dbReference type="RefSeq" id="WP_067036275.1">
    <property type="nucleotide sequence ID" value="NZ_FLRA01000017.1"/>
</dbReference>
<dbReference type="Proteomes" id="UP000092871">
    <property type="component" value="Unassembled WGS sequence"/>
</dbReference>
<evidence type="ECO:0000313" key="5">
    <source>
        <dbReference type="EMBL" id="SBT22441.1"/>
    </source>
</evidence>
<sequence>MSQSVGNKDQSDAQDNTPPKKSKLPIGLVVSFLLCFLISVAASAALTYFLTSSNNNEEMMAETQTKVENQLNAMRQSIEQQNTQLSAISAENETLKTYLRHSSANALKNILIDQEENIQAYLAVMRQAIGDLSDMLPNSSDWETTYQYQMDLALKASMERTTLLNLLKTGEPQQNNSSLPPKSPTKSN</sequence>
<dbReference type="Proteomes" id="UP000092840">
    <property type="component" value="Unassembled WGS sequence"/>
</dbReference>
<feature type="compositionally biased region" description="Polar residues" evidence="2">
    <location>
        <begin position="1"/>
        <end position="19"/>
    </location>
</feature>
<protein>
    <submittedName>
        <fullName evidence="4">Uncharacterized protein</fullName>
    </submittedName>
</protein>
<name>A0A1C3JS52_9GAMM</name>
<feature type="region of interest" description="Disordered" evidence="2">
    <location>
        <begin position="168"/>
        <end position="188"/>
    </location>
</feature>
<evidence type="ECO:0000256" key="1">
    <source>
        <dbReference type="SAM" id="Coils"/>
    </source>
</evidence>
<keyword evidence="1" id="KW-0175">Coiled coil</keyword>
<dbReference type="OrthoDB" id="6195508at2"/>
<evidence type="ECO:0000313" key="4">
    <source>
        <dbReference type="EMBL" id="SBT18061.1"/>
    </source>
</evidence>
<feature type="coiled-coil region" evidence="1">
    <location>
        <begin position="64"/>
        <end position="91"/>
    </location>
</feature>
<reference evidence="5 6" key="2">
    <citation type="submission" date="2016-06" db="EMBL/GenBank/DDBJ databases">
        <authorList>
            <person name="Rodrigo-Torres L."/>
            <person name="Arahal D.R."/>
        </authorList>
    </citation>
    <scope>NUCLEOTIDE SEQUENCE [LARGE SCALE GENOMIC DNA]</scope>
    <source>
        <strain evidence="5 6">CECT 5116</strain>
    </source>
</reference>
<organism evidence="4 7">
    <name type="scientific">Marinomonas gallaica</name>
    <dbReference type="NCBI Taxonomy" id="1806667"/>
    <lineage>
        <taxon>Bacteria</taxon>
        <taxon>Pseudomonadati</taxon>
        <taxon>Pseudomonadota</taxon>
        <taxon>Gammaproteobacteria</taxon>
        <taxon>Oceanospirillales</taxon>
        <taxon>Oceanospirillaceae</taxon>
        <taxon>Marinomonas</taxon>
    </lineage>
</organism>